<evidence type="ECO:0000313" key="2">
    <source>
        <dbReference type="EMBL" id="MBB5398143.1"/>
    </source>
</evidence>
<evidence type="ECO:0000313" key="3">
    <source>
        <dbReference type="Proteomes" id="UP000592820"/>
    </source>
</evidence>
<comment type="caution">
    <text evidence="2">The sequence shown here is derived from an EMBL/GenBank/DDBJ whole genome shotgun (WGS) entry which is preliminary data.</text>
</comment>
<dbReference type="Proteomes" id="UP000592820">
    <property type="component" value="Unassembled WGS sequence"/>
</dbReference>
<reference evidence="2 3" key="1">
    <citation type="submission" date="2020-08" db="EMBL/GenBank/DDBJ databases">
        <title>Genomic Encyclopedia of Type Strains, Phase IV (KMG-V): Genome sequencing to study the core and pangenomes of soil and plant-associated prokaryotes.</title>
        <authorList>
            <person name="Whitman W."/>
        </authorList>
    </citation>
    <scope>NUCLEOTIDE SEQUENCE [LARGE SCALE GENOMIC DNA]</scope>
    <source>
        <strain evidence="2 3">JPY162</strain>
    </source>
</reference>
<feature type="compositionally biased region" description="Basic and acidic residues" evidence="1">
    <location>
        <begin position="1"/>
        <end position="10"/>
    </location>
</feature>
<dbReference type="AlphaFoldDB" id="A0A7W8P1M9"/>
<gene>
    <name evidence="2" type="ORF">HDG41_000179</name>
</gene>
<feature type="compositionally biased region" description="Polar residues" evidence="1">
    <location>
        <begin position="11"/>
        <end position="21"/>
    </location>
</feature>
<sequence>MLRNVTDRKQGSSMHVNCDQNSSTHLTVPFPELVFRLEETKRGFVLLRRPWVVELEQF</sequence>
<feature type="region of interest" description="Disordered" evidence="1">
    <location>
        <begin position="1"/>
        <end position="21"/>
    </location>
</feature>
<organism evidence="2 3">
    <name type="scientific">Paraburkholderia youngii</name>
    <dbReference type="NCBI Taxonomy" id="2782701"/>
    <lineage>
        <taxon>Bacteria</taxon>
        <taxon>Pseudomonadati</taxon>
        <taxon>Pseudomonadota</taxon>
        <taxon>Betaproteobacteria</taxon>
        <taxon>Burkholderiales</taxon>
        <taxon>Burkholderiaceae</taxon>
        <taxon>Paraburkholderia</taxon>
    </lineage>
</organism>
<name>A0A7W8P1M9_9BURK</name>
<proteinExistence type="predicted"/>
<dbReference type="EMBL" id="JACHDE010000001">
    <property type="protein sequence ID" value="MBB5398143.1"/>
    <property type="molecule type" value="Genomic_DNA"/>
</dbReference>
<protein>
    <submittedName>
        <fullName evidence="2">Uncharacterized protein</fullName>
    </submittedName>
</protein>
<evidence type="ECO:0000256" key="1">
    <source>
        <dbReference type="SAM" id="MobiDB-lite"/>
    </source>
</evidence>
<accession>A0A7W8P1M9</accession>